<reference evidence="6" key="1">
    <citation type="submission" date="2018-08" db="EMBL/GenBank/DDBJ databases">
        <title>A genome reference for cultivated species of the human gut microbiota.</title>
        <authorList>
            <person name="Zou Y."/>
            <person name="Xue W."/>
            <person name="Luo G."/>
        </authorList>
    </citation>
    <scope>NUCLEOTIDE SEQUENCE [LARGE SCALE GENOMIC DNA]</scope>
    <source>
        <strain evidence="6">TF05-5AC</strain>
    </source>
</reference>
<dbReference type="SUPFAM" id="SSF46785">
    <property type="entry name" value="Winged helix' DNA-binding domain"/>
    <property type="match status" value="1"/>
</dbReference>
<dbReference type="PRINTS" id="PR00034">
    <property type="entry name" value="HTHCRP"/>
</dbReference>
<evidence type="ECO:0000313" key="6">
    <source>
        <dbReference type="EMBL" id="RGE64154.1"/>
    </source>
</evidence>
<dbReference type="PROSITE" id="PS51063">
    <property type="entry name" value="HTH_CRP_2"/>
    <property type="match status" value="1"/>
</dbReference>
<dbReference type="SMART" id="SM00419">
    <property type="entry name" value="HTH_CRP"/>
    <property type="match status" value="1"/>
</dbReference>
<dbReference type="SUPFAM" id="SSF51206">
    <property type="entry name" value="cAMP-binding domain-like"/>
    <property type="match status" value="1"/>
</dbReference>
<dbReference type="InterPro" id="IPR018490">
    <property type="entry name" value="cNMP-bd_dom_sf"/>
</dbReference>
<dbReference type="Gene3D" id="1.10.10.10">
    <property type="entry name" value="Winged helix-like DNA-binding domain superfamily/Winged helix DNA-binding domain"/>
    <property type="match status" value="1"/>
</dbReference>
<dbReference type="GO" id="GO:0003677">
    <property type="term" value="F:DNA binding"/>
    <property type="evidence" value="ECO:0007669"/>
    <property type="project" value="UniProtKB-KW"/>
</dbReference>
<dbReference type="InterPro" id="IPR036390">
    <property type="entry name" value="WH_DNA-bd_sf"/>
</dbReference>
<evidence type="ECO:0000256" key="2">
    <source>
        <dbReference type="ARBA" id="ARBA00023125"/>
    </source>
</evidence>
<keyword evidence="7" id="KW-1185">Reference proteome</keyword>
<keyword evidence="2" id="KW-0238">DNA-binding</keyword>
<dbReference type="InterPro" id="IPR000595">
    <property type="entry name" value="cNMP-bd_dom"/>
</dbReference>
<evidence type="ECO:0000259" key="5">
    <source>
        <dbReference type="PROSITE" id="PS51063"/>
    </source>
</evidence>
<dbReference type="CDD" id="cd00038">
    <property type="entry name" value="CAP_ED"/>
    <property type="match status" value="1"/>
</dbReference>
<dbReference type="Proteomes" id="UP000260812">
    <property type="component" value="Unassembled WGS sequence"/>
</dbReference>
<dbReference type="Pfam" id="PF13545">
    <property type="entry name" value="HTH_Crp_2"/>
    <property type="match status" value="1"/>
</dbReference>
<dbReference type="GO" id="GO:0006355">
    <property type="term" value="P:regulation of DNA-templated transcription"/>
    <property type="evidence" value="ECO:0007669"/>
    <property type="project" value="InterPro"/>
</dbReference>
<keyword evidence="3" id="KW-0804">Transcription</keyword>
<dbReference type="InterPro" id="IPR012318">
    <property type="entry name" value="HTH_CRP"/>
</dbReference>
<dbReference type="EMBL" id="QVLV01000002">
    <property type="protein sequence ID" value="RGE64154.1"/>
    <property type="molecule type" value="Genomic_DNA"/>
</dbReference>
<gene>
    <name evidence="6" type="ORF">DXC51_03515</name>
</gene>
<dbReference type="Pfam" id="PF00027">
    <property type="entry name" value="cNMP_binding"/>
    <property type="match status" value="1"/>
</dbReference>
<comment type="caution">
    <text evidence="6">The sequence shown here is derived from an EMBL/GenBank/DDBJ whole genome shotgun (WGS) entry which is preliminary data.</text>
</comment>
<dbReference type="GeneID" id="97985977"/>
<dbReference type="AlphaFoldDB" id="A0A3E3IAQ9"/>
<sequence length="225" mass="25955">MEKEKGGQLKDFFPFWEKLTAAEMESICRSAAEMTYSRGSFIHKASEDCVGVILVQAGALRVYIQSEDGRDITLFRIEEGEACILSASCFMQEITFEILIDAEEDSRVTVIPTAVFKKLSDENIYVENFVYKQTTERFSDVMWTMQQILFMSFDRRLAVFLIDESAKTGKDTLTMTHDQIAKYTGSAREVVSRMLKYFENEDIVELGRGRVRLKDKKRLKELARQ</sequence>
<dbReference type="CDD" id="cd00092">
    <property type="entry name" value="HTH_CRP"/>
    <property type="match status" value="1"/>
</dbReference>
<dbReference type="RefSeq" id="WP_117543739.1">
    <property type="nucleotide sequence ID" value="NZ_QVLV01000002.1"/>
</dbReference>
<dbReference type="Gene3D" id="2.60.120.10">
    <property type="entry name" value="Jelly Rolls"/>
    <property type="match status" value="1"/>
</dbReference>
<feature type="domain" description="Cyclic nucleotide-binding" evidence="4">
    <location>
        <begin position="15"/>
        <end position="81"/>
    </location>
</feature>
<organism evidence="6 7">
    <name type="scientific">Eisenbergiella massiliensis</name>
    <dbReference type="NCBI Taxonomy" id="1720294"/>
    <lineage>
        <taxon>Bacteria</taxon>
        <taxon>Bacillati</taxon>
        <taxon>Bacillota</taxon>
        <taxon>Clostridia</taxon>
        <taxon>Lachnospirales</taxon>
        <taxon>Lachnospiraceae</taxon>
        <taxon>Eisenbergiella</taxon>
    </lineage>
</organism>
<feature type="domain" description="HTH crp-type" evidence="5">
    <location>
        <begin position="151"/>
        <end position="217"/>
    </location>
</feature>
<proteinExistence type="predicted"/>
<dbReference type="InterPro" id="IPR014710">
    <property type="entry name" value="RmlC-like_jellyroll"/>
</dbReference>
<protein>
    <submittedName>
        <fullName evidence="6">Crp/Fnr family transcriptional regulator</fullName>
    </submittedName>
</protein>
<evidence type="ECO:0000313" key="7">
    <source>
        <dbReference type="Proteomes" id="UP000260812"/>
    </source>
</evidence>
<dbReference type="InterPro" id="IPR036388">
    <property type="entry name" value="WH-like_DNA-bd_sf"/>
</dbReference>
<dbReference type="PROSITE" id="PS50042">
    <property type="entry name" value="CNMP_BINDING_3"/>
    <property type="match status" value="1"/>
</dbReference>
<name>A0A3E3IAQ9_9FIRM</name>
<evidence type="ECO:0000256" key="3">
    <source>
        <dbReference type="ARBA" id="ARBA00023163"/>
    </source>
</evidence>
<evidence type="ECO:0000259" key="4">
    <source>
        <dbReference type="PROSITE" id="PS50042"/>
    </source>
</evidence>
<keyword evidence="1" id="KW-0805">Transcription regulation</keyword>
<accession>A0A3E3IAQ9</accession>
<evidence type="ECO:0000256" key="1">
    <source>
        <dbReference type="ARBA" id="ARBA00023015"/>
    </source>
</evidence>